<evidence type="ECO:0000313" key="4">
    <source>
        <dbReference type="Proteomes" id="UP000176864"/>
    </source>
</evidence>
<dbReference type="Proteomes" id="UP000176864">
    <property type="component" value="Unassembled WGS sequence"/>
</dbReference>
<feature type="region of interest" description="Disordered" evidence="2">
    <location>
        <begin position="1"/>
        <end position="26"/>
    </location>
</feature>
<accession>A0A1F5NPE7</accession>
<dbReference type="STRING" id="1817824.A2751_05250"/>
<keyword evidence="1" id="KW-0175">Coiled coil</keyword>
<protein>
    <submittedName>
        <fullName evidence="3">Uncharacterized protein</fullName>
    </submittedName>
</protein>
<evidence type="ECO:0000313" key="3">
    <source>
        <dbReference type="EMBL" id="OGE79412.1"/>
    </source>
</evidence>
<name>A0A1F5NPE7_9BACT</name>
<dbReference type="AlphaFoldDB" id="A0A1F5NPE7"/>
<evidence type="ECO:0000256" key="2">
    <source>
        <dbReference type="SAM" id="MobiDB-lite"/>
    </source>
</evidence>
<feature type="compositionally biased region" description="Basic and acidic residues" evidence="2">
    <location>
        <begin position="1"/>
        <end position="14"/>
    </location>
</feature>
<dbReference type="EMBL" id="MFEK01000003">
    <property type="protein sequence ID" value="OGE79412.1"/>
    <property type="molecule type" value="Genomic_DNA"/>
</dbReference>
<gene>
    <name evidence="3" type="ORF">A2751_05250</name>
</gene>
<organism evidence="3 4">
    <name type="scientific">Candidatus Doudnabacteria bacterium RIFCSPHIGHO2_01_FULL_46_14</name>
    <dbReference type="NCBI Taxonomy" id="1817824"/>
    <lineage>
        <taxon>Bacteria</taxon>
        <taxon>Candidatus Doudnaibacteriota</taxon>
    </lineage>
</organism>
<comment type="caution">
    <text evidence="3">The sequence shown here is derived from an EMBL/GenBank/DDBJ whole genome shotgun (WGS) entry which is preliminary data.</text>
</comment>
<sequence>MTKPGENFERRPRFESQPPSTESEQRRDYQLMARNELHDFVAAGQNGLKNVESNGIASGLSRRETQHYMQSHGLQRQTEDYGRLGRSFLSRMTRRIELAAAIGLSAVVLMRGTGKEEIAKPDESKVVYNLAKENPQRQAYKDFDSYVKYVDAMGEVEQRSVAEKIEKLRLKREKFEKEAKDSQNYVDKYRELADKYAVEGNIKLNKFYIELAQKEDETKKGWQELASQIMTDEIQAMHRYSKDRYDSTKAISTQGFDAKAKIMGEAFTEADKDRQWVAGVVHSEEYRKKAKEQEQLSDEEIERRKAVVMNKDVHLADTFHELGSDAVGQYARSDSPDADAGQYVVSPEMQAQGRPIAVHELEHAITDSILNMSDYAKKLYGGAYAGPDRNTRRGEYLSNPTEMDARKRVFEHDLEKNGVWKYGETFTDEHYKKAIELYNARKLSPSAEEFLEIVRPSSISTIINTIAKEISLDNSKSEKNT</sequence>
<reference evidence="3 4" key="1">
    <citation type="journal article" date="2016" name="Nat. Commun.">
        <title>Thousands of microbial genomes shed light on interconnected biogeochemical processes in an aquifer system.</title>
        <authorList>
            <person name="Anantharaman K."/>
            <person name="Brown C.T."/>
            <person name="Hug L.A."/>
            <person name="Sharon I."/>
            <person name="Castelle C.J."/>
            <person name="Probst A.J."/>
            <person name="Thomas B.C."/>
            <person name="Singh A."/>
            <person name="Wilkins M.J."/>
            <person name="Karaoz U."/>
            <person name="Brodie E.L."/>
            <person name="Williams K.H."/>
            <person name="Hubbard S.S."/>
            <person name="Banfield J.F."/>
        </authorList>
    </citation>
    <scope>NUCLEOTIDE SEQUENCE [LARGE SCALE GENOMIC DNA]</scope>
</reference>
<proteinExistence type="predicted"/>
<evidence type="ECO:0000256" key="1">
    <source>
        <dbReference type="SAM" id="Coils"/>
    </source>
</evidence>
<feature type="coiled-coil region" evidence="1">
    <location>
        <begin position="158"/>
        <end position="192"/>
    </location>
</feature>